<feature type="region of interest" description="Disordered" evidence="4">
    <location>
        <begin position="122"/>
        <end position="141"/>
    </location>
</feature>
<evidence type="ECO:0000313" key="7">
    <source>
        <dbReference type="Proteomes" id="UP000779809"/>
    </source>
</evidence>
<dbReference type="InterPro" id="IPR019734">
    <property type="entry name" value="TPR_rpt"/>
</dbReference>
<keyword evidence="1" id="KW-0677">Repeat</keyword>
<dbReference type="EMBL" id="JACPNR010000006">
    <property type="protein sequence ID" value="MBI2678251.1"/>
    <property type="molecule type" value="Genomic_DNA"/>
</dbReference>
<evidence type="ECO:0000256" key="3">
    <source>
        <dbReference type="PROSITE-ProRule" id="PRU00339"/>
    </source>
</evidence>
<dbReference type="AlphaFoldDB" id="A0A932A7S3"/>
<feature type="compositionally biased region" description="Low complexity" evidence="4">
    <location>
        <begin position="124"/>
        <end position="134"/>
    </location>
</feature>
<dbReference type="Proteomes" id="UP000779809">
    <property type="component" value="Unassembled WGS sequence"/>
</dbReference>
<feature type="chain" id="PRO_5037434863" evidence="5">
    <location>
        <begin position="29"/>
        <end position="337"/>
    </location>
</feature>
<evidence type="ECO:0000256" key="4">
    <source>
        <dbReference type="SAM" id="MobiDB-lite"/>
    </source>
</evidence>
<protein>
    <submittedName>
        <fullName evidence="6">Tetratricopeptide repeat protein</fullName>
    </submittedName>
</protein>
<evidence type="ECO:0000256" key="2">
    <source>
        <dbReference type="ARBA" id="ARBA00022803"/>
    </source>
</evidence>
<dbReference type="SUPFAM" id="SSF49478">
    <property type="entry name" value="Cna protein B-type domain"/>
    <property type="match status" value="1"/>
</dbReference>
<gene>
    <name evidence="6" type="ORF">HYX28_05680</name>
</gene>
<dbReference type="InterPro" id="IPR011990">
    <property type="entry name" value="TPR-like_helical_dom_sf"/>
</dbReference>
<feature type="repeat" description="TPR" evidence="3">
    <location>
        <begin position="181"/>
        <end position="214"/>
    </location>
</feature>
<feature type="signal peptide" evidence="5">
    <location>
        <begin position="1"/>
        <end position="28"/>
    </location>
</feature>
<dbReference type="PANTHER" id="PTHR44858:SF1">
    <property type="entry name" value="UDP-N-ACETYLGLUCOSAMINE--PEPTIDE N-ACETYLGLUCOSAMINYLTRANSFERASE SPINDLY-RELATED"/>
    <property type="match status" value="1"/>
</dbReference>
<dbReference type="Pfam" id="PF13432">
    <property type="entry name" value="TPR_16"/>
    <property type="match status" value="1"/>
</dbReference>
<dbReference type="SMART" id="SM00028">
    <property type="entry name" value="TPR"/>
    <property type="match status" value="4"/>
</dbReference>
<proteinExistence type="predicted"/>
<evidence type="ECO:0000313" key="6">
    <source>
        <dbReference type="EMBL" id="MBI2678251.1"/>
    </source>
</evidence>
<organism evidence="6 7">
    <name type="scientific">Candidatus Korobacter versatilis</name>
    <dbReference type="NCBI Taxonomy" id="658062"/>
    <lineage>
        <taxon>Bacteria</taxon>
        <taxon>Pseudomonadati</taxon>
        <taxon>Acidobacteriota</taxon>
        <taxon>Terriglobia</taxon>
        <taxon>Terriglobales</taxon>
        <taxon>Candidatus Korobacteraceae</taxon>
        <taxon>Candidatus Korobacter</taxon>
    </lineage>
</organism>
<dbReference type="Gene3D" id="2.60.40.10">
    <property type="entry name" value="Immunoglobulins"/>
    <property type="match status" value="1"/>
</dbReference>
<keyword evidence="2 3" id="KW-0802">TPR repeat</keyword>
<dbReference type="Gene3D" id="1.25.40.10">
    <property type="entry name" value="Tetratricopeptide repeat domain"/>
    <property type="match status" value="2"/>
</dbReference>
<reference evidence="6" key="1">
    <citation type="submission" date="2020-07" db="EMBL/GenBank/DDBJ databases">
        <title>Huge and variable diversity of episymbiotic CPR bacteria and DPANN archaea in groundwater ecosystems.</title>
        <authorList>
            <person name="He C.Y."/>
            <person name="Keren R."/>
            <person name="Whittaker M."/>
            <person name="Farag I.F."/>
            <person name="Doudna J."/>
            <person name="Cate J.H.D."/>
            <person name="Banfield J.F."/>
        </authorList>
    </citation>
    <scope>NUCLEOTIDE SEQUENCE</scope>
    <source>
        <strain evidence="6">NC_groundwater_580_Pr5_B-0.1um_64_19</strain>
    </source>
</reference>
<evidence type="ECO:0000256" key="1">
    <source>
        <dbReference type="ARBA" id="ARBA00022737"/>
    </source>
</evidence>
<dbReference type="PROSITE" id="PS50005">
    <property type="entry name" value="TPR"/>
    <property type="match status" value="1"/>
</dbReference>
<sequence>MTTRPFLCARHCLLPVLFLFATFSSAPAQRHDYSLVDLTVTVWLSSTRQAVGHVRVELLDGTGIPQTANYTNSDGEVQFLQLEPGTYRLRVADPDLEPVTTDLFRLERRQVVASQTVGVRLKPGARPEGAGAPGTVSAEDLKVPPKARKEWESGAKALERNELPEAQMRFQKAIDIYPQYARAYNSLGVVFMRSGQPERGRESFEKAIALNGSYAEALLNLAKIRMAEKDGAAAETLLQKAVAGDPANAEALTILANLQLMENKCDEAAASASKVHALEHQRFPMAHWIAGRAYEITHKDAEAVAEYTIFLKESPGGTLAERARASLKTLRAQNYPD</sequence>
<comment type="caution">
    <text evidence="6">The sequence shown here is derived from an EMBL/GenBank/DDBJ whole genome shotgun (WGS) entry which is preliminary data.</text>
</comment>
<dbReference type="PANTHER" id="PTHR44858">
    <property type="entry name" value="TETRATRICOPEPTIDE REPEAT PROTEIN 6"/>
    <property type="match status" value="1"/>
</dbReference>
<dbReference type="SUPFAM" id="SSF48452">
    <property type="entry name" value="TPR-like"/>
    <property type="match status" value="1"/>
</dbReference>
<dbReference type="InterPro" id="IPR013783">
    <property type="entry name" value="Ig-like_fold"/>
</dbReference>
<name>A0A932A7S3_9BACT</name>
<accession>A0A932A7S3</accession>
<dbReference type="InterPro" id="IPR050498">
    <property type="entry name" value="Ycf3"/>
</dbReference>
<keyword evidence="5" id="KW-0732">Signal</keyword>
<evidence type="ECO:0000256" key="5">
    <source>
        <dbReference type="SAM" id="SignalP"/>
    </source>
</evidence>